<feature type="domain" description="B box-type" evidence="2">
    <location>
        <begin position="3"/>
        <end position="55"/>
    </location>
</feature>
<keyword evidence="1" id="KW-0863">Zinc-finger</keyword>
<dbReference type="EMBL" id="CACVKT020009597">
    <property type="protein sequence ID" value="CAC5422429.1"/>
    <property type="molecule type" value="Genomic_DNA"/>
</dbReference>
<gene>
    <name evidence="3" type="ORF">MCOR_54479</name>
</gene>
<name>A0A6J8EP68_MYTCO</name>
<dbReference type="AlphaFoldDB" id="A0A6J8EP68"/>
<dbReference type="PROSITE" id="PS50119">
    <property type="entry name" value="ZF_BBOX"/>
    <property type="match status" value="2"/>
</dbReference>
<protein>
    <recommendedName>
        <fullName evidence="2">B box-type domain-containing protein</fullName>
    </recommendedName>
</protein>
<dbReference type="SUPFAM" id="SSF57845">
    <property type="entry name" value="B-box zinc-binding domain"/>
    <property type="match status" value="1"/>
</dbReference>
<dbReference type="Proteomes" id="UP000507470">
    <property type="component" value="Unassembled WGS sequence"/>
</dbReference>
<evidence type="ECO:0000313" key="4">
    <source>
        <dbReference type="Proteomes" id="UP000507470"/>
    </source>
</evidence>
<organism evidence="3 4">
    <name type="scientific">Mytilus coruscus</name>
    <name type="common">Sea mussel</name>
    <dbReference type="NCBI Taxonomy" id="42192"/>
    <lineage>
        <taxon>Eukaryota</taxon>
        <taxon>Metazoa</taxon>
        <taxon>Spiralia</taxon>
        <taxon>Lophotrochozoa</taxon>
        <taxon>Mollusca</taxon>
        <taxon>Bivalvia</taxon>
        <taxon>Autobranchia</taxon>
        <taxon>Pteriomorphia</taxon>
        <taxon>Mytilida</taxon>
        <taxon>Mytiloidea</taxon>
        <taxon>Mytilidae</taxon>
        <taxon>Mytilinae</taxon>
        <taxon>Mytilus</taxon>
    </lineage>
</organism>
<keyword evidence="1" id="KW-0479">Metal-binding</keyword>
<dbReference type="GO" id="GO:0008270">
    <property type="term" value="F:zinc ion binding"/>
    <property type="evidence" value="ECO:0007669"/>
    <property type="project" value="UniProtKB-KW"/>
</dbReference>
<dbReference type="Gene3D" id="3.30.160.60">
    <property type="entry name" value="Classic Zinc Finger"/>
    <property type="match status" value="1"/>
</dbReference>
<proteinExistence type="predicted"/>
<dbReference type="PANTHER" id="PTHR25462:SF296">
    <property type="entry name" value="MEIOTIC P26, ISOFORM F"/>
    <property type="match status" value="1"/>
</dbReference>
<keyword evidence="1" id="KW-0862">Zinc</keyword>
<feature type="domain" description="B box-type" evidence="2">
    <location>
        <begin position="67"/>
        <end position="108"/>
    </location>
</feature>
<dbReference type="PANTHER" id="PTHR25462">
    <property type="entry name" value="BONUS, ISOFORM C-RELATED"/>
    <property type="match status" value="1"/>
</dbReference>
<evidence type="ECO:0000313" key="3">
    <source>
        <dbReference type="EMBL" id="CAC5422429.1"/>
    </source>
</evidence>
<dbReference type="InterPro" id="IPR047153">
    <property type="entry name" value="TRIM45/56/19-like"/>
</dbReference>
<evidence type="ECO:0000256" key="1">
    <source>
        <dbReference type="PROSITE-ProRule" id="PRU00024"/>
    </source>
</evidence>
<reference evidence="3 4" key="1">
    <citation type="submission" date="2020-06" db="EMBL/GenBank/DDBJ databases">
        <authorList>
            <person name="Li R."/>
            <person name="Bekaert M."/>
        </authorList>
    </citation>
    <scope>NUCLEOTIDE SEQUENCE [LARGE SCALE GENOMIC DNA]</scope>
    <source>
        <strain evidence="4">wild</strain>
    </source>
</reference>
<dbReference type="CDD" id="cd19757">
    <property type="entry name" value="Bbox1"/>
    <property type="match status" value="1"/>
</dbReference>
<keyword evidence="4" id="KW-1185">Reference proteome</keyword>
<dbReference type="Pfam" id="PF00643">
    <property type="entry name" value="zf-B_box"/>
    <property type="match status" value="1"/>
</dbReference>
<sequence>MACKLPYCDICSLRDIFKPATVWCSKCDESICSECICKEHHGLSKATRSHPTLPIKDFLKLPDIVRPMNIKCEEHGETFDLYCTTHASPCCLKCFKVNHENCHDIKPIREIEQNIKSSSAFSDIESRCTHLRDVYKTMEDQKIQRIQKVESQATTILSLIKDRRLEIIRHLR</sequence>
<dbReference type="InterPro" id="IPR000315">
    <property type="entry name" value="Znf_B-box"/>
</dbReference>
<evidence type="ECO:0000259" key="2">
    <source>
        <dbReference type="PROSITE" id="PS50119"/>
    </source>
</evidence>
<dbReference type="Pfam" id="PF22586">
    <property type="entry name" value="ANCHR-like_BBOX"/>
    <property type="match status" value="1"/>
</dbReference>
<dbReference type="OrthoDB" id="9049620at2759"/>
<accession>A0A6J8EP68</accession>